<dbReference type="AlphaFoldDB" id="A0A195AVI4"/>
<evidence type="ECO:0000256" key="4">
    <source>
        <dbReference type="ARBA" id="ARBA00022871"/>
    </source>
</evidence>
<accession>A0A195AVI4</accession>
<dbReference type="Gene3D" id="2.40.50.90">
    <property type="match status" value="3"/>
</dbReference>
<proteinExistence type="predicted"/>
<dbReference type="Proteomes" id="UP000078540">
    <property type="component" value="Unassembled WGS sequence"/>
</dbReference>
<dbReference type="GO" id="GO:0030154">
    <property type="term" value="P:cell differentiation"/>
    <property type="evidence" value="ECO:0007669"/>
    <property type="project" value="UniProtKB-ARBA"/>
</dbReference>
<dbReference type="Gene3D" id="2.30.30.140">
    <property type="match status" value="3"/>
</dbReference>
<keyword evidence="2" id="KW-0963">Cytoplasm</keyword>
<comment type="subcellular location">
    <subcellularLocation>
        <location evidence="1">Cytoplasm</location>
    </subcellularLocation>
</comment>
<dbReference type="Pfam" id="PF12872">
    <property type="entry name" value="OST-HTH"/>
    <property type="match status" value="1"/>
</dbReference>
<dbReference type="Pfam" id="PF00567">
    <property type="entry name" value="TUDOR"/>
    <property type="match status" value="3"/>
</dbReference>
<dbReference type="STRING" id="520822.A0A195AVI4"/>
<feature type="domain" description="HTH OST-type" evidence="6">
    <location>
        <begin position="459"/>
        <end position="526"/>
    </location>
</feature>
<feature type="compositionally biased region" description="Low complexity" evidence="5">
    <location>
        <begin position="191"/>
        <end position="204"/>
    </location>
</feature>
<sequence>MVSWPTCCCGVNDTVSRPNLDFRESPPIATYGETWRRLYSSKRSYLFICRRFDRVSVPNHHSFKRISCFDGARTSQVHKRRRVQFVEFVFSCAFPLTFRLQLSDIELKVADYRVITGELLPFKQLGYSSVEAFVRNVPDITVTKKNGELFVEALPSKTSAHLTKLVSRQRNTKRKIRPQPKKWTPPRHVKGFSSSSRSFSGSRNNNLNSGFYPAKSNYVSSSNSFTRSTPDKSNSYTDFTRPVPLMETIVQCPYPLNNTKSSFTPTTPPLNICNSPISTFPKRLTDKVTIPNLATVNQSDNCKTIEDVRFKVLNDNTASSVINQKPKTVEMKSSKLSDRLKITPPETPLPSISNNGYTSIPSIFNVPQAPPLEALDSRKELEVRANMLNLPPPIYKMYLKKEKHSVKVTIYASVKVGSHTFHTYPEDAATEEEAEKIAARLALGHLAKESTSSEVTTADAELIKKRILKIITTHHSGVFMHLLPEYYNEQYGEALPHNWQTIIEKCVDINQEKGVGDSMILCLTSPTLKRLDGNSAFKNIPENIPENILLTNKKIQLNPIGPATPSILPVPEAHIWQVCVTYVVNTVEIWVRLGDDNNEFVDMTNEMTSYYDKINKPISSVACIPGDFYAVLEENYWHRVECTDYNNETGIASVFFIDQGYVEQYKSDVLHPLDKRFNTLPFQAIRIGLQGLKEFRDCAQMITEIENYLLVDQLFYVKVHGMDSDEYGSYVTVTFYDTSKGDEDIDVNQILIDKILEVMTVTFKMRVGQLIELNVTHIDEYGKVYAQLNSFTKNILSNENMFQFATKMKVNAINFTKTYLADWNSQLYRARVTDIPAEQEVTVFLIDVGKIVLIPRANLFHIDKTSKTLQCIPPQAMQIFLHNIDQSMYSKRFVARFQELVSDTDMLVARVIRISNSGVPVVEIFKRIGPNNMLASINTSLIYAGELSKIKEDSNNNNKSKKRLDRKSTRAPEIVGKLNPPVISDIGQYFDVHVTLVAHPGHFIVQPLNNANQLREMMMDLRKYYDANDNPPLESISEGKLYAGKLQDDWYRVYVTDIISDNDVSVYLCDYGDVTIISISNLQPLMSKFLKLPYQAVKAKLVGIEPLNVDWTVTDCVKFKDLVLDKDFVSVIVESVFDSLSPVNGTMLGLKLIDTSTEKDIYIDKLLVEEKRAKYIEEVEGLPS</sequence>
<dbReference type="CDD" id="cd09972">
    <property type="entry name" value="LOTUS_TDRD_OSKAR"/>
    <property type="match status" value="1"/>
</dbReference>
<name>A0A195AVI4_9HYME</name>
<feature type="region of interest" description="Disordered" evidence="5">
    <location>
        <begin position="166"/>
        <end position="204"/>
    </location>
</feature>
<dbReference type="InterPro" id="IPR050621">
    <property type="entry name" value="Tudor_domain_containing"/>
</dbReference>
<protein>
    <submittedName>
        <fullName evidence="7">Tudor domain-containing protein 7</fullName>
    </submittedName>
</protein>
<dbReference type="PANTHER" id="PTHR22948:SF29">
    <property type="entry name" value="FI02030P-RELATED"/>
    <property type="match status" value="1"/>
</dbReference>
<dbReference type="Gene3D" id="3.30.420.610">
    <property type="entry name" value="LOTUS domain-like"/>
    <property type="match status" value="2"/>
</dbReference>
<dbReference type="GO" id="GO:0005737">
    <property type="term" value="C:cytoplasm"/>
    <property type="evidence" value="ECO:0007669"/>
    <property type="project" value="UniProtKB-SubCell"/>
</dbReference>
<organism evidence="7 8">
    <name type="scientific">Atta colombica</name>
    <dbReference type="NCBI Taxonomy" id="520822"/>
    <lineage>
        <taxon>Eukaryota</taxon>
        <taxon>Metazoa</taxon>
        <taxon>Ecdysozoa</taxon>
        <taxon>Arthropoda</taxon>
        <taxon>Hexapoda</taxon>
        <taxon>Insecta</taxon>
        <taxon>Pterygota</taxon>
        <taxon>Neoptera</taxon>
        <taxon>Endopterygota</taxon>
        <taxon>Hymenoptera</taxon>
        <taxon>Apocrita</taxon>
        <taxon>Aculeata</taxon>
        <taxon>Formicoidea</taxon>
        <taxon>Formicidae</taxon>
        <taxon>Myrmicinae</taxon>
        <taxon>Atta</taxon>
    </lineage>
</organism>
<dbReference type="SUPFAM" id="SSF63748">
    <property type="entry name" value="Tudor/PWWP/MBT"/>
    <property type="match status" value="3"/>
</dbReference>
<dbReference type="InterPro" id="IPR002999">
    <property type="entry name" value="Tudor"/>
</dbReference>
<keyword evidence="4" id="KW-0744">Spermatogenesis</keyword>
<keyword evidence="4" id="KW-0221">Differentiation</keyword>
<dbReference type="InterPro" id="IPR041966">
    <property type="entry name" value="LOTUS-like"/>
</dbReference>
<feature type="compositionally biased region" description="Basic residues" evidence="5">
    <location>
        <begin position="170"/>
        <end position="190"/>
    </location>
</feature>
<evidence type="ECO:0000259" key="6">
    <source>
        <dbReference type="PROSITE" id="PS51644"/>
    </source>
</evidence>
<gene>
    <name evidence="7" type="ORF">ALC53_13270</name>
</gene>
<keyword evidence="3" id="KW-0677">Repeat</keyword>
<evidence type="ECO:0000313" key="8">
    <source>
        <dbReference type="Proteomes" id="UP000078540"/>
    </source>
</evidence>
<dbReference type="SMART" id="SM00333">
    <property type="entry name" value="TUDOR"/>
    <property type="match status" value="3"/>
</dbReference>
<evidence type="ECO:0000313" key="7">
    <source>
        <dbReference type="EMBL" id="KYM76243.1"/>
    </source>
</evidence>
<evidence type="ECO:0000256" key="3">
    <source>
        <dbReference type="ARBA" id="ARBA00022737"/>
    </source>
</evidence>
<reference evidence="7 8" key="1">
    <citation type="submission" date="2015-09" db="EMBL/GenBank/DDBJ databases">
        <title>Atta colombica WGS genome.</title>
        <authorList>
            <person name="Nygaard S."/>
            <person name="Hu H."/>
            <person name="Boomsma J."/>
            <person name="Zhang G."/>
        </authorList>
    </citation>
    <scope>NUCLEOTIDE SEQUENCE [LARGE SCALE GENOMIC DNA]</scope>
    <source>
        <strain evidence="7">Treedump-2</strain>
        <tissue evidence="7">Whole body</tissue>
    </source>
</reference>
<dbReference type="PROSITE" id="PS51644">
    <property type="entry name" value="HTH_OST"/>
    <property type="match status" value="1"/>
</dbReference>
<dbReference type="PANTHER" id="PTHR22948">
    <property type="entry name" value="TUDOR DOMAIN CONTAINING PROTEIN"/>
    <property type="match status" value="1"/>
</dbReference>
<dbReference type="InterPro" id="IPR035437">
    <property type="entry name" value="SNase_OB-fold_sf"/>
</dbReference>
<evidence type="ECO:0000256" key="5">
    <source>
        <dbReference type="SAM" id="MobiDB-lite"/>
    </source>
</evidence>
<dbReference type="GO" id="GO:0007283">
    <property type="term" value="P:spermatogenesis"/>
    <property type="evidence" value="ECO:0007669"/>
    <property type="project" value="UniProtKB-KW"/>
</dbReference>
<evidence type="ECO:0000256" key="1">
    <source>
        <dbReference type="ARBA" id="ARBA00004496"/>
    </source>
</evidence>
<dbReference type="InterPro" id="IPR025605">
    <property type="entry name" value="OST-HTH/LOTUS_dom"/>
</dbReference>
<keyword evidence="8" id="KW-1185">Reference proteome</keyword>
<dbReference type="EMBL" id="KQ976731">
    <property type="protein sequence ID" value="KYM76243.1"/>
    <property type="molecule type" value="Genomic_DNA"/>
</dbReference>
<evidence type="ECO:0000256" key="2">
    <source>
        <dbReference type="ARBA" id="ARBA00022490"/>
    </source>
</evidence>